<comment type="caution">
    <text evidence="12">Lacks conserved residue(s) required for the propagation of feature annotation.</text>
</comment>
<dbReference type="EMBL" id="JAUSUA010000001">
    <property type="protein sequence ID" value="MDQ0206448.1"/>
    <property type="molecule type" value="Genomic_DNA"/>
</dbReference>
<dbReference type="Pfam" id="PF02875">
    <property type="entry name" value="Mur_ligase_C"/>
    <property type="match status" value="1"/>
</dbReference>
<dbReference type="PANTHER" id="PTHR23135">
    <property type="entry name" value="MUR LIGASE FAMILY MEMBER"/>
    <property type="match status" value="1"/>
</dbReference>
<keyword evidence="4 12" id="KW-0436">Ligase</keyword>
<evidence type="ECO:0000313" key="18">
    <source>
        <dbReference type="Proteomes" id="UP001225034"/>
    </source>
</evidence>
<evidence type="ECO:0000256" key="6">
    <source>
        <dbReference type="ARBA" id="ARBA00022741"/>
    </source>
</evidence>
<feature type="binding site" evidence="12">
    <location>
        <position position="33"/>
    </location>
    <ligand>
        <name>UDP-N-acetyl-alpha-D-muramoyl-L-alanyl-D-glutamate</name>
        <dbReference type="ChEBI" id="CHEBI:83900"/>
    </ligand>
</feature>
<gene>
    <name evidence="12" type="primary">murE</name>
    <name evidence="17" type="ORF">J2S05_001222</name>
</gene>
<keyword evidence="11 12" id="KW-0961">Cell wall biogenesis/degradation</keyword>
<accession>A0ABT9YF23</accession>
<feature type="binding site" evidence="12">
    <location>
        <position position="180"/>
    </location>
    <ligand>
        <name>UDP-N-acetyl-alpha-D-muramoyl-L-alanyl-D-glutamate</name>
        <dbReference type="ChEBI" id="CHEBI:83900"/>
    </ligand>
</feature>
<dbReference type="Gene3D" id="3.40.1390.10">
    <property type="entry name" value="MurE/MurF, N-terminal domain"/>
    <property type="match status" value="1"/>
</dbReference>
<dbReference type="InterPro" id="IPR013221">
    <property type="entry name" value="Mur_ligase_cen"/>
</dbReference>
<evidence type="ECO:0000313" key="17">
    <source>
        <dbReference type="EMBL" id="MDQ0206448.1"/>
    </source>
</evidence>
<dbReference type="Proteomes" id="UP001225034">
    <property type="component" value="Unassembled WGS sequence"/>
</dbReference>
<organism evidence="17 18">
    <name type="scientific">Alkalicoccobacillus murimartini</name>
    <dbReference type="NCBI Taxonomy" id="171685"/>
    <lineage>
        <taxon>Bacteria</taxon>
        <taxon>Bacillati</taxon>
        <taxon>Bacillota</taxon>
        <taxon>Bacilli</taxon>
        <taxon>Bacillales</taxon>
        <taxon>Bacillaceae</taxon>
        <taxon>Alkalicoccobacillus</taxon>
    </lineage>
</organism>
<feature type="binding site" evidence="12">
    <location>
        <position position="461"/>
    </location>
    <ligand>
        <name>meso-2,6-diaminopimelate</name>
        <dbReference type="ChEBI" id="CHEBI:57791"/>
    </ligand>
</feature>
<evidence type="ECO:0000256" key="13">
    <source>
        <dbReference type="RuleBase" id="RU004135"/>
    </source>
</evidence>
<dbReference type="GO" id="GO:0008765">
    <property type="term" value="F:UDP-N-acetylmuramoylalanyl-D-glutamate-2,6-diaminopimelate ligase activity"/>
    <property type="evidence" value="ECO:0007669"/>
    <property type="project" value="UniProtKB-EC"/>
</dbReference>
<comment type="pathway">
    <text evidence="1 12 13">Cell wall biogenesis; peptidoglycan biosynthesis.</text>
</comment>
<evidence type="ECO:0000259" key="16">
    <source>
        <dbReference type="Pfam" id="PF08245"/>
    </source>
</evidence>
<feature type="binding site" evidence="12">
    <location>
        <begin position="407"/>
        <end position="410"/>
    </location>
    <ligand>
        <name>meso-2,6-diaminopimelate</name>
        <dbReference type="ChEBI" id="CHEBI:57791"/>
    </ligand>
</feature>
<proteinExistence type="inferred from homology"/>
<feature type="binding site" evidence="12">
    <location>
        <begin position="153"/>
        <end position="154"/>
    </location>
    <ligand>
        <name>UDP-N-acetyl-alpha-D-muramoyl-L-alanyl-D-glutamate</name>
        <dbReference type="ChEBI" id="CHEBI:83900"/>
    </ligand>
</feature>
<evidence type="ECO:0000256" key="12">
    <source>
        <dbReference type="HAMAP-Rule" id="MF_00208"/>
    </source>
</evidence>
<evidence type="ECO:0000256" key="3">
    <source>
        <dbReference type="ARBA" id="ARBA00022490"/>
    </source>
</evidence>
<dbReference type="NCBIfam" id="NF001124">
    <property type="entry name" value="PRK00139.1-2"/>
    <property type="match status" value="1"/>
</dbReference>
<evidence type="ECO:0000256" key="9">
    <source>
        <dbReference type="ARBA" id="ARBA00022984"/>
    </source>
</evidence>
<evidence type="ECO:0000259" key="15">
    <source>
        <dbReference type="Pfam" id="PF02875"/>
    </source>
</evidence>
<dbReference type="InterPro" id="IPR005761">
    <property type="entry name" value="UDP-N-AcMur-Glu-dNH2Pim_ligase"/>
</dbReference>
<dbReference type="Gene3D" id="3.40.1190.10">
    <property type="entry name" value="Mur-like, catalytic domain"/>
    <property type="match status" value="1"/>
</dbReference>
<dbReference type="SUPFAM" id="SSF53623">
    <property type="entry name" value="MurD-like peptide ligases, catalytic domain"/>
    <property type="match status" value="1"/>
</dbReference>
<comment type="PTM">
    <text evidence="12">Carboxylation is probably crucial for Mg(2+) binding and, consequently, for the gamma-phosphate positioning of ATP.</text>
</comment>
<feature type="binding site" evidence="12">
    <location>
        <position position="152"/>
    </location>
    <ligand>
        <name>UDP-N-acetyl-alpha-D-muramoyl-L-alanyl-D-glutamate</name>
        <dbReference type="ChEBI" id="CHEBI:83900"/>
    </ligand>
</feature>
<feature type="domain" description="Mur ligase N-terminal catalytic" evidence="14">
    <location>
        <begin position="25"/>
        <end position="97"/>
    </location>
</feature>
<feature type="binding site" evidence="12">
    <location>
        <position position="457"/>
    </location>
    <ligand>
        <name>meso-2,6-diaminopimelate</name>
        <dbReference type="ChEBI" id="CHEBI:57791"/>
    </ligand>
</feature>
<sequence>MMTLNELLRPLRTQSELTPEQDQIKIKQIDMDSRNVAEGSLFICIKGYTVDGHDFAEKAIESGAAAIIAERSLDVSVPLIIVDDAKRAMARLASYFYEEPTKKLNLIGVTGTNGKTSTTHILDQILRDAKHKTGMIGTMYTKIGDQTFDTANTTPESLILQQTFKSMNEANVQTAVMEVSSHALHHGRVRGCDFDIAVFTNLTPDHLDYHETMDKYLFAKSLLFSQLGNTYEGKTAVINIDDLSGPRLAQLTTADIITYGIRKPADIRARDIKSTPEGTTFILEAFGEEVTVTFSLIGLFSVYNALAAVAAALASGIELKQIKASLEHVKGIAGRFEPVQCGQPYSVIVDYAHTADSLQNVLDTVTELTNGHVTVVVGCGGDRDASKRPVMANIAVKQADRAIFTSDNPRSEDPELILKDMTKDLLADNYETVLDRKVAIYRAIEAAEEGDVVLIAGKGHETYQDIAGVKHHFDDKEVAAEAIKGRMT</sequence>
<keyword evidence="12" id="KW-0460">Magnesium</keyword>
<keyword evidence="10 12" id="KW-0131">Cell cycle</keyword>
<dbReference type="SUPFAM" id="SSF53244">
    <property type="entry name" value="MurD-like peptide ligases, peptide-binding domain"/>
    <property type="match status" value="1"/>
</dbReference>
<comment type="cofactor">
    <cofactor evidence="12">
        <name>Mg(2+)</name>
        <dbReference type="ChEBI" id="CHEBI:18420"/>
    </cofactor>
</comment>
<comment type="catalytic activity">
    <reaction evidence="12">
        <text>UDP-N-acetyl-alpha-D-muramoyl-L-alanyl-D-glutamate + meso-2,6-diaminopimelate + ATP = UDP-N-acetyl-alpha-D-muramoyl-L-alanyl-gamma-D-glutamyl-meso-2,6-diaminopimelate + ADP + phosphate + H(+)</text>
        <dbReference type="Rhea" id="RHEA:23676"/>
        <dbReference type="ChEBI" id="CHEBI:15378"/>
        <dbReference type="ChEBI" id="CHEBI:30616"/>
        <dbReference type="ChEBI" id="CHEBI:43474"/>
        <dbReference type="ChEBI" id="CHEBI:57791"/>
        <dbReference type="ChEBI" id="CHEBI:83900"/>
        <dbReference type="ChEBI" id="CHEBI:83905"/>
        <dbReference type="ChEBI" id="CHEBI:456216"/>
        <dbReference type="EC" id="6.3.2.13"/>
    </reaction>
</comment>
<dbReference type="InterPro" id="IPR004101">
    <property type="entry name" value="Mur_ligase_C"/>
</dbReference>
<comment type="subcellular location">
    <subcellularLocation>
        <location evidence="12 13">Cytoplasm</location>
    </subcellularLocation>
</comment>
<protein>
    <recommendedName>
        <fullName evidence="12">UDP-N-acetylmuramoyl-L-alanyl-D-glutamate--2,6-diaminopimelate ligase</fullName>
        <ecNumber evidence="12">6.3.2.13</ecNumber>
    </recommendedName>
    <alternativeName>
        <fullName evidence="12">Meso-A2pm-adding enzyme</fullName>
    </alternativeName>
    <alternativeName>
        <fullName evidence="12">Meso-diaminopimelate-adding enzyme</fullName>
    </alternativeName>
    <alternativeName>
        <fullName evidence="12">UDP-MurNAc-L-Ala-D-Glu:meso-diaminopimelate ligase</fullName>
    </alternativeName>
    <alternativeName>
        <fullName evidence="12">UDP-MurNAc-tripeptide synthetase</fullName>
    </alternativeName>
    <alternativeName>
        <fullName evidence="12">UDP-N-acetylmuramyl-tripeptide synthetase</fullName>
    </alternativeName>
</protein>
<evidence type="ECO:0000256" key="8">
    <source>
        <dbReference type="ARBA" id="ARBA00022960"/>
    </source>
</evidence>
<dbReference type="PROSITE" id="PS01011">
    <property type="entry name" value="FOLYLPOLYGLU_SYNT_1"/>
    <property type="match status" value="1"/>
</dbReference>
<dbReference type="InterPro" id="IPR035911">
    <property type="entry name" value="MurE/MurF_N"/>
</dbReference>
<feature type="short sequence motif" description="Meso-diaminopimelate recognition motif" evidence="12">
    <location>
        <begin position="407"/>
        <end position="410"/>
    </location>
</feature>
<dbReference type="NCBIfam" id="TIGR01085">
    <property type="entry name" value="murE"/>
    <property type="match status" value="1"/>
</dbReference>
<dbReference type="Pfam" id="PF01225">
    <property type="entry name" value="Mur_ligase"/>
    <property type="match status" value="1"/>
</dbReference>
<comment type="caution">
    <text evidence="17">The sequence shown here is derived from an EMBL/GenBank/DDBJ whole genome shotgun (WGS) entry which is preliminary data.</text>
</comment>
<evidence type="ECO:0000256" key="2">
    <source>
        <dbReference type="ARBA" id="ARBA00005898"/>
    </source>
</evidence>
<evidence type="ECO:0000256" key="7">
    <source>
        <dbReference type="ARBA" id="ARBA00022840"/>
    </source>
</evidence>
<dbReference type="Pfam" id="PF08245">
    <property type="entry name" value="Mur_ligase_M"/>
    <property type="match status" value="1"/>
</dbReference>
<dbReference type="PANTHER" id="PTHR23135:SF4">
    <property type="entry name" value="UDP-N-ACETYLMURAMOYL-L-ALANYL-D-GLUTAMATE--2,6-DIAMINOPIMELATE LIGASE MURE HOMOLOG, CHLOROPLASTIC"/>
    <property type="match status" value="1"/>
</dbReference>
<evidence type="ECO:0000256" key="4">
    <source>
        <dbReference type="ARBA" id="ARBA00022598"/>
    </source>
</evidence>
<keyword evidence="6 12" id="KW-0547">Nucleotide-binding</keyword>
<evidence type="ECO:0000256" key="11">
    <source>
        <dbReference type="ARBA" id="ARBA00023316"/>
    </source>
</evidence>
<evidence type="ECO:0000256" key="10">
    <source>
        <dbReference type="ARBA" id="ARBA00023306"/>
    </source>
</evidence>
<feature type="domain" description="Mur ligase C-terminal" evidence="15">
    <location>
        <begin position="334"/>
        <end position="459"/>
    </location>
</feature>
<comment type="function">
    <text evidence="12">Catalyzes the addition of meso-diaminopimelic acid to the nucleotide precursor UDP-N-acetylmuramoyl-L-alanyl-D-glutamate (UMAG) in the biosynthesis of bacterial cell-wall peptidoglycan.</text>
</comment>
<keyword evidence="5 12" id="KW-0132">Cell division</keyword>
<evidence type="ECO:0000256" key="5">
    <source>
        <dbReference type="ARBA" id="ARBA00022618"/>
    </source>
</evidence>
<name>A0ABT9YF23_9BACI</name>
<evidence type="ECO:0000259" key="14">
    <source>
        <dbReference type="Pfam" id="PF01225"/>
    </source>
</evidence>
<dbReference type="InterPro" id="IPR018109">
    <property type="entry name" value="Folylpolyglutamate_synth_CS"/>
</dbReference>
<comment type="similarity">
    <text evidence="2 12">Belongs to the MurCDEF family. MurE subfamily.</text>
</comment>
<feature type="domain" description="Mur ligase central" evidence="16">
    <location>
        <begin position="109"/>
        <end position="312"/>
    </location>
</feature>
<keyword evidence="8 12" id="KW-0133">Cell shape</keyword>
<keyword evidence="18" id="KW-1185">Reference proteome</keyword>
<dbReference type="HAMAP" id="MF_00208">
    <property type="entry name" value="MurE"/>
    <property type="match status" value="1"/>
</dbReference>
<feature type="binding site" evidence="12">
    <location>
        <position position="383"/>
    </location>
    <ligand>
        <name>meso-2,6-diaminopimelate</name>
        <dbReference type="ChEBI" id="CHEBI:57791"/>
    </ligand>
</feature>
<dbReference type="InterPro" id="IPR036615">
    <property type="entry name" value="Mur_ligase_C_dom_sf"/>
</dbReference>
<feature type="binding site" evidence="12">
    <location>
        <begin position="111"/>
        <end position="117"/>
    </location>
    <ligand>
        <name>ATP</name>
        <dbReference type="ChEBI" id="CHEBI:30616"/>
    </ligand>
</feature>
<dbReference type="Gene3D" id="3.90.190.20">
    <property type="entry name" value="Mur ligase, C-terminal domain"/>
    <property type="match status" value="1"/>
</dbReference>
<dbReference type="InterPro" id="IPR000713">
    <property type="entry name" value="Mur_ligase_N"/>
</dbReference>
<dbReference type="SUPFAM" id="SSF63418">
    <property type="entry name" value="MurE/MurF N-terminal domain"/>
    <property type="match status" value="1"/>
</dbReference>
<keyword evidence="7 12" id="KW-0067">ATP-binding</keyword>
<dbReference type="EC" id="6.3.2.13" evidence="12"/>
<feature type="binding site" evidence="12">
    <location>
        <position position="188"/>
    </location>
    <ligand>
        <name>UDP-N-acetyl-alpha-D-muramoyl-L-alanyl-D-glutamate</name>
        <dbReference type="ChEBI" id="CHEBI:83900"/>
    </ligand>
</feature>
<reference evidence="17 18" key="1">
    <citation type="submission" date="2023-07" db="EMBL/GenBank/DDBJ databases">
        <title>Genomic Encyclopedia of Type Strains, Phase IV (KMG-IV): sequencing the most valuable type-strain genomes for metagenomic binning, comparative biology and taxonomic classification.</title>
        <authorList>
            <person name="Goeker M."/>
        </authorList>
    </citation>
    <scope>NUCLEOTIDE SEQUENCE [LARGE SCALE GENOMIC DNA]</scope>
    <source>
        <strain evidence="17 18">DSM 19154</strain>
    </source>
</reference>
<evidence type="ECO:0000256" key="1">
    <source>
        <dbReference type="ARBA" id="ARBA00004752"/>
    </source>
</evidence>
<keyword evidence="3 12" id="KW-0963">Cytoplasm</keyword>
<keyword evidence="9 12" id="KW-0573">Peptidoglycan synthesis</keyword>
<dbReference type="NCBIfam" id="NF001126">
    <property type="entry name" value="PRK00139.1-4"/>
    <property type="match status" value="1"/>
</dbReference>
<feature type="modified residue" description="N6-carboxylysine" evidence="12">
    <location>
        <position position="220"/>
    </location>
</feature>
<dbReference type="InterPro" id="IPR036565">
    <property type="entry name" value="Mur-like_cat_sf"/>
</dbReference>